<evidence type="ECO:0000313" key="2">
    <source>
        <dbReference type="Proteomes" id="UP001500556"/>
    </source>
</evidence>
<reference evidence="2" key="1">
    <citation type="journal article" date="2019" name="Int. J. Syst. Evol. Microbiol.">
        <title>The Global Catalogue of Microorganisms (GCM) 10K type strain sequencing project: providing services to taxonomists for standard genome sequencing and annotation.</title>
        <authorList>
            <consortium name="The Broad Institute Genomics Platform"/>
            <consortium name="The Broad Institute Genome Sequencing Center for Infectious Disease"/>
            <person name="Wu L."/>
            <person name="Ma J."/>
        </authorList>
    </citation>
    <scope>NUCLEOTIDE SEQUENCE [LARGE SCALE GENOMIC DNA]</scope>
    <source>
        <strain evidence="2">JCM 18961</strain>
    </source>
</reference>
<keyword evidence="2" id="KW-1185">Reference proteome</keyword>
<comment type="caution">
    <text evidence="1">The sequence shown here is derived from an EMBL/GenBank/DDBJ whole genome shotgun (WGS) entry which is preliminary data.</text>
</comment>
<dbReference type="RefSeq" id="WP_345504894.1">
    <property type="nucleotide sequence ID" value="NZ_BAABLO010000012.1"/>
</dbReference>
<protein>
    <submittedName>
        <fullName evidence="1">Uncharacterized protein</fullName>
    </submittedName>
</protein>
<proteinExistence type="predicted"/>
<evidence type="ECO:0000313" key="1">
    <source>
        <dbReference type="EMBL" id="GAA4730798.1"/>
    </source>
</evidence>
<dbReference type="Proteomes" id="UP001500556">
    <property type="component" value="Unassembled WGS sequence"/>
</dbReference>
<dbReference type="EMBL" id="BAABLO010000012">
    <property type="protein sequence ID" value="GAA4730798.1"/>
    <property type="molecule type" value="Genomic_DNA"/>
</dbReference>
<gene>
    <name evidence="1" type="ORF">GCM10025782_32360</name>
</gene>
<name>A0ABP8YL25_9MICO</name>
<sequence length="64" mass="7070">MNLTAHPYAVLAELSWKQDNLAGANRARGTSARATGATTRTRGPWHRLAGRLTARRPRHTPRPV</sequence>
<organism evidence="1 2">
    <name type="scientific">Pedococcus ginsenosidimutans</name>
    <dbReference type="NCBI Taxonomy" id="490570"/>
    <lineage>
        <taxon>Bacteria</taxon>
        <taxon>Bacillati</taxon>
        <taxon>Actinomycetota</taxon>
        <taxon>Actinomycetes</taxon>
        <taxon>Micrococcales</taxon>
        <taxon>Intrasporangiaceae</taxon>
        <taxon>Pedococcus</taxon>
    </lineage>
</organism>
<accession>A0ABP8YL25</accession>